<evidence type="ECO:0000256" key="1">
    <source>
        <dbReference type="SAM" id="MobiDB-lite"/>
    </source>
</evidence>
<reference evidence="2 3" key="1">
    <citation type="submission" date="2019-04" db="EMBL/GenBank/DDBJ databases">
        <title>Cohnella sp. nov., isolated from soil.</title>
        <authorList>
            <person name="Kim W."/>
        </authorList>
    </citation>
    <scope>NUCLEOTIDE SEQUENCE [LARGE SCALE GENOMIC DNA]</scope>
    <source>
        <strain evidence="2 3">CAU 1483</strain>
    </source>
</reference>
<evidence type="ECO:0000313" key="3">
    <source>
        <dbReference type="Proteomes" id="UP000309673"/>
    </source>
</evidence>
<feature type="region of interest" description="Disordered" evidence="1">
    <location>
        <begin position="190"/>
        <end position="211"/>
    </location>
</feature>
<dbReference type="OrthoDB" id="9793324at2"/>
<keyword evidence="3" id="KW-1185">Reference proteome</keyword>
<dbReference type="Proteomes" id="UP000309673">
    <property type="component" value="Unassembled WGS sequence"/>
</dbReference>
<comment type="caution">
    <text evidence="2">The sequence shown here is derived from an EMBL/GenBank/DDBJ whole genome shotgun (WGS) entry which is preliminary data.</text>
</comment>
<gene>
    <name evidence="2" type="ORF">E5161_11755</name>
</gene>
<dbReference type="AlphaFoldDB" id="A0A4U0FB19"/>
<dbReference type="RefSeq" id="WP_136778006.1">
    <property type="nucleotide sequence ID" value="NZ_SUPK01000005.1"/>
</dbReference>
<evidence type="ECO:0000313" key="2">
    <source>
        <dbReference type="EMBL" id="TJY41871.1"/>
    </source>
</evidence>
<protein>
    <submittedName>
        <fullName evidence="2">Stage II sporulation protein R</fullName>
    </submittedName>
</protein>
<dbReference type="Pfam" id="PF09551">
    <property type="entry name" value="Spore_II_R"/>
    <property type="match status" value="1"/>
</dbReference>
<proteinExistence type="predicted"/>
<accession>A0A4U0FB19</accession>
<name>A0A4U0FB19_9BACL</name>
<organism evidence="2 3">
    <name type="scientific">Cohnella pontilimi</name>
    <dbReference type="NCBI Taxonomy" id="2564100"/>
    <lineage>
        <taxon>Bacteria</taxon>
        <taxon>Bacillati</taxon>
        <taxon>Bacillota</taxon>
        <taxon>Bacilli</taxon>
        <taxon>Bacillales</taxon>
        <taxon>Paenibacillaceae</taxon>
        <taxon>Cohnella</taxon>
    </lineage>
</organism>
<dbReference type="EMBL" id="SUPK01000005">
    <property type="protein sequence ID" value="TJY41871.1"/>
    <property type="molecule type" value="Genomic_DNA"/>
</dbReference>
<sequence length="254" mass="27286">MRRLGLGMFSSFSAMIPSYSTLALVLKTALALFLLMIGLTASLGAASPAVEEDVFAIPQDAIRIRIIANSDSSFDQKVKADVRDQVADVIRSWGAMPGTHDEARALIASHLGEVQQTADRTLQNWEVSYNAKVELATVPFPDKVFKGRDYSAGNYEALRITLGGGTGANWWCVLFPPLCLTAATKAEEVPAGQQPTVSSAQPAGDKSKGKIVKTSAKVDSVSSVQAAEDDKPKARFFLWEMLKGLAGFLKSLFS</sequence>
<dbReference type="InterPro" id="IPR014202">
    <property type="entry name" value="Spore_II_R"/>
</dbReference>